<evidence type="ECO:0000313" key="2">
    <source>
        <dbReference type="Proteomes" id="UP000189935"/>
    </source>
</evidence>
<organism evidence="1 2">
    <name type="scientific">Bradyrhizobium lablabi</name>
    <dbReference type="NCBI Taxonomy" id="722472"/>
    <lineage>
        <taxon>Bacteria</taxon>
        <taxon>Pseudomonadati</taxon>
        <taxon>Pseudomonadota</taxon>
        <taxon>Alphaproteobacteria</taxon>
        <taxon>Hyphomicrobiales</taxon>
        <taxon>Nitrobacteraceae</taxon>
        <taxon>Bradyrhizobium</taxon>
    </lineage>
</organism>
<sequence length="250" mass="27783">MGTVQRAIKFIRSDASKHLAKVGTFTLAVTVVSYWVSFQDRAASRQESAWATLRAAIVWTQQGDKKNWGNVGQLAAIETLTRHCSAWWRGTFVQSTFEIIFPDCIDLNSLSLERMELGALKGSGANFSHSNLACTNLAKADLRNATLDGSNFSGAYLGGTDFRGASLEDYPDFNLTNVSWIQFDTGTKIDPDRLKCACVDQNKGTDGRFYRQIQNSLPTRLSDVLNRVNICPSNTNTCEPHVQKNWKCVE</sequence>
<dbReference type="OrthoDB" id="7908941at2"/>
<reference evidence="1 2" key="1">
    <citation type="submission" date="2016-11" db="EMBL/GenBank/DDBJ databases">
        <authorList>
            <person name="Jaros S."/>
            <person name="Januszkiewicz K."/>
            <person name="Wedrychowicz H."/>
        </authorList>
    </citation>
    <scope>NUCLEOTIDE SEQUENCE [LARGE SCALE GENOMIC DNA]</scope>
    <source>
        <strain evidence="1 2">GAS499</strain>
    </source>
</reference>
<dbReference type="SUPFAM" id="SSF141571">
    <property type="entry name" value="Pentapeptide repeat-like"/>
    <property type="match status" value="1"/>
</dbReference>
<name>A0A1M7FAL1_9BRAD</name>
<dbReference type="RefSeq" id="WP_079544426.1">
    <property type="nucleotide sequence ID" value="NZ_LT670844.1"/>
</dbReference>
<dbReference type="Gene3D" id="2.160.20.80">
    <property type="entry name" value="E3 ubiquitin-protein ligase SopA"/>
    <property type="match status" value="1"/>
</dbReference>
<proteinExistence type="predicted"/>
<dbReference type="EMBL" id="LT670844">
    <property type="protein sequence ID" value="SHM01056.1"/>
    <property type="molecule type" value="Genomic_DNA"/>
</dbReference>
<dbReference type="Pfam" id="PF00805">
    <property type="entry name" value="Pentapeptide"/>
    <property type="match status" value="1"/>
</dbReference>
<gene>
    <name evidence="1" type="ORF">SAMN05444159_7440</name>
</gene>
<dbReference type="InterPro" id="IPR001646">
    <property type="entry name" value="5peptide_repeat"/>
</dbReference>
<protein>
    <submittedName>
        <fullName evidence="1">Pentapeptide repeat-containing protein</fullName>
    </submittedName>
</protein>
<dbReference type="AlphaFoldDB" id="A0A1M7FAL1"/>
<accession>A0A1M7FAL1</accession>
<dbReference type="Proteomes" id="UP000189935">
    <property type="component" value="Chromosome I"/>
</dbReference>
<evidence type="ECO:0000313" key="1">
    <source>
        <dbReference type="EMBL" id="SHM01056.1"/>
    </source>
</evidence>